<accession>U2CMF2</accession>
<gene>
    <name evidence="1" type="ORF">HMPREF1981_01434</name>
</gene>
<dbReference type="RefSeq" id="WP_021644853.1">
    <property type="nucleotide sequence ID" value="NZ_KE993088.1"/>
</dbReference>
<organism evidence="1 2">
    <name type="scientific">Bacteroides pyogenes F0041</name>
    <dbReference type="NCBI Taxonomy" id="1321819"/>
    <lineage>
        <taxon>Bacteria</taxon>
        <taxon>Pseudomonadati</taxon>
        <taxon>Bacteroidota</taxon>
        <taxon>Bacteroidia</taxon>
        <taxon>Bacteroidales</taxon>
        <taxon>Bacteroidaceae</taxon>
        <taxon>Bacteroides</taxon>
    </lineage>
</organism>
<feature type="non-terminal residue" evidence="1">
    <location>
        <position position="1"/>
    </location>
</feature>
<dbReference type="AlphaFoldDB" id="U2CMF2"/>
<evidence type="ECO:0000313" key="1">
    <source>
        <dbReference type="EMBL" id="ERI85710.1"/>
    </source>
</evidence>
<evidence type="ECO:0000313" key="2">
    <source>
        <dbReference type="Proteomes" id="UP000016496"/>
    </source>
</evidence>
<dbReference type="HOGENOM" id="CLU_2946892_0_0_10"/>
<dbReference type="EMBL" id="AWSV01000079">
    <property type="protein sequence ID" value="ERI85710.1"/>
    <property type="molecule type" value="Genomic_DNA"/>
</dbReference>
<sequence length="59" mass="6721">FFSKPAVFFPKPAAFFSEAARVFFQTPPPFFEKLCSFRIALEKHKSHEEAKSAQILISA</sequence>
<comment type="caution">
    <text evidence="1">The sequence shown here is derived from an EMBL/GenBank/DDBJ whole genome shotgun (WGS) entry which is preliminary data.</text>
</comment>
<name>U2CMF2_9BACE</name>
<reference evidence="1 2" key="1">
    <citation type="submission" date="2013-08" db="EMBL/GenBank/DDBJ databases">
        <authorList>
            <person name="Weinstock G."/>
            <person name="Sodergren E."/>
            <person name="Wylie T."/>
            <person name="Fulton L."/>
            <person name="Fulton R."/>
            <person name="Fronick C."/>
            <person name="O'Laughlin M."/>
            <person name="Godfrey J."/>
            <person name="Miner T."/>
            <person name="Herter B."/>
            <person name="Appelbaum E."/>
            <person name="Cordes M."/>
            <person name="Lek S."/>
            <person name="Wollam A."/>
            <person name="Pepin K.H."/>
            <person name="Palsikar V.B."/>
            <person name="Mitreva M."/>
            <person name="Wilson R.K."/>
        </authorList>
    </citation>
    <scope>NUCLEOTIDE SEQUENCE [LARGE SCALE GENOMIC DNA]</scope>
    <source>
        <strain evidence="1 2">F0041</strain>
    </source>
</reference>
<dbReference type="Proteomes" id="UP000016496">
    <property type="component" value="Unassembled WGS sequence"/>
</dbReference>
<proteinExistence type="predicted"/>
<protein>
    <submittedName>
        <fullName evidence="1">Uncharacterized protein</fullName>
    </submittedName>
</protein>